<comment type="caution">
    <text evidence="4">The sequence shown here is derived from an EMBL/GenBank/DDBJ whole genome shotgun (WGS) entry which is preliminary data.</text>
</comment>
<dbReference type="Proteomes" id="UP000284605">
    <property type="component" value="Unassembled WGS sequence"/>
</dbReference>
<sequence length="209" mass="22206">MMAHEPVKFTFDTSFEAPGSRRKQQAPPEPTFTAAELDAVRQQAFAQGEAAGRAEQARANAAALAQASTALAQEISAVTQSLAGRQAALTADAATLGHTVARRLCETLTAALPLAEMTAMVTACIQDLKDEPRIVVYAHPDLLDEARPLFEATAAAQAFPGRLIVLADQALARSDVRIEWAHGGILRDMGALMRTVDATVGRYVAARRA</sequence>
<evidence type="ECO:0000256" key="2">
    <source>
        <dbReference type="ARBA" id="ARBA00022927"/>
    </source>
</evidence>
<gene>
    <name evidence="4" type="ORF">D3874_01895</name>
</gene>
<keyword evidence="2" id="KW-0653">Protein transport</keyword>
<evidence type="ECO:0000313" key="5">
    <source>
        <dbReference type="Proteomes" id="UP000284605"/>
    </source>
</evidence>
<proteinExistence type="predicted"/>
<dbReference type="OrthoDB" id="7304298at2"/>
<dbReference type="RefSeq" id="WP_119775854.1">
    <property type="nucleotide sequence ID" value="NZ_QYUK01000008.1"/>
</dbReference>
<feature type="region of interest" description="Disordered" evidence="3">
    <location>
        <begin position="1"/>
        <end position="30"/>
    </location>
</feature>
<protein>
    <submittedName>
        <fullName evidence="4">Uncharacterized protein</fullName>
    </submittedName>
</protein>
<dbReference type="AlphaFoldDB" id="A0A418WTP8"/>
<organism evidence="4 5">
    <name type="scientific">Oleomonas cavernae</name>
    <dbReference type="NCBI Taxonomy" id="2320859"/>
    <lineage>
        <taxon>Bacteria</taxon>
        <taxon>Pseudomonadati</taxon>
        <taxon>Pseudomonadota</taxon>
        <taxon>Alphaproteobacteria</taxon>
        <taxon>Acetobacterales</taxon>
        <taxon>Acetobacteraceae</taxon>
        <taxon>Oleomonas</taxon>
    </lineage>
</organism>
<name>A0A418WTP8_9PROT</name>
<dbReference type="EMBL" id="QYUK01000008">
    <property type="protein sequence ID" value="RJF94608.1"/>
    <property type="molecule type" value="Genomic_DNA"/>
</dbReference>
<reference evidence="4 5" key="1">
    <citation type="submission" date="2018-09" db="EMBL/GenBank/DDBJ databases">
        <authorList>
            <person name="Zhu H."/>
        </authorList>
    </citation>
    <scope>NUCLEOTIDE SEQUENCE [LARGE SCALE GENOMIC DNA]</scope>
    <source>
        <strain evidence="4 5">K1W22B-8</strain>
    </source>
</reference>
<keyword evidence="1" id="KW-0813">Transport</keyword>
<dbReference type="GO" id="GO:0015031">
    <property type="term" value="P:protein transport"/>
    <property type="evidence" value="ECO:0007669"/>
    <property type="project" value="UniProtKB-KW"/>
</dbReference>
<keyword evidence="5" id="KW-1185">Reference proteome</keyword>
<evidence type="ECO:0000256" key="1">
    <source>
        <dbReference type="ARBA" id="ARBA00022448"/>
    </source>
</evidence>
<dbReference type="InterPro" id="IPR051472">
    <property type="entry name" value="T3SS_Stator/FliH"/>
</dbReference>
<dbReference type="PANTHER" id="PTHR34982">
    <property type="entry name" value="YOP PROTEINS TRANSLOCATION PROTEIN L"/>
    <property type="match status" value="1"/>
</dbReference>
<evidence type="ECO:0000313" key="4">
    <source>
        <dbReference type="EMBL" id="RJF94608.1"/>
    </source>
</evidence>
<accession>A0A418WTP8</accession>
<evidence type="ECO:0000256" key="3">
    <source>
        <dbReference type="SAM" id="MobiDB-lite"/>
    </source>
</evidence>
<dbReference type="PANTHER" id="PTHR34982:SF1">
    <property type="entry name" value="FLAGELLAR ASSEMBLY PROTEIN FLIH"/>
    <property type="match status" value="1"/>
</dbReference>
<dbReference type="GO" id="GO:0005829">
    <property type="term" value="C:cytosol"/>
    <property type="evidence" value="ECO:0007669"/>
    <property type="project" value="TreeGrafter"/>
</dbReference>